<evidence type="ECO:0000256" key="1">
    <source>
        <dbReference type="ARBA" id="ARBA00022490"/>
    </source>
</evidence>
<dbReference type="CDD" id="cd04301">
    <property type="entry name" value="NAT_SF"/>
    <property type="match status" value="1"/>
</dbReference>
<evidence type="ECO:0000256" key="9">
    <source>
        <dbReference type="HAMAP-Rule" id="MF_01886"/>
    </source>
</evidence>
<gene>
    <name evidence="9" type="primary">tmcA</name>
    <name evidence="11" type="ORF">F5I99_07090</name>
</gene>
<dbReference type="GO" id="GO:1990883">
    <property type="term" value="F:18S rRNA cytidine N-acetyltransferase activity"/>
    <property type="evidence" value="ECO:0007669"/>
    <property type="project" value="TreeGrafter"/>
</dbReference>
<protein>
    <recommendedName>
        <fullName evidence="9">tRNA(Met) cytidine acetyltransferase TmcA</fullName>
        <ecNumber evidence="9">2.3.1.193</ecNumber>
    </recommendedName>
</protein>
<feature type="binding site" evidence="9">
    <location>
        <position position="342"/>
    </location>
    <ligand>
        <name>ATP</name>
        <dbReference type="ChEBI" id="CHEBI:30616"/>
    </ligand>
</feature>
<sequence>MGSEISSDSQFRACYWLQATEETADASLQHFLSQHPVVAHTLLISEHSLAGLSAVSAREAVQWLGSETDRVIFDAFCGFNPNAFAQVCGTLRGGGELILLTPPPDQWPGYADPEYAALCGSRYRQTTLAGYFLQRLTRELRQAMQPGTGAWFLPLTEVPARLPSSAAYLSQEQETLVASLSTQFLTGPAQQTAVITADRGRGKSASLGLALASLCQQQVLNVCVCAPQRSAVDALFAALQRQLPEGVLQGSGFSHAALQVRFYPPAVLLQKRPEADLIIVDEAAAISVSLLKAICQHWSRHWFATTLHGYEGNGRGFELRFLQYLTDSGRAWQGYQLHTPVRWAEQDPLEALSYRLLLLDAEPVEPDDSETAGLVYRSVSATDLLADEALLRQLFGLLIAAHYRTTPNDLRQLLDSPDLSLRVLQRGCCPVAVALLVEEGPLDAELAQGVWAGQRRPGGDLIPQTLVAREGWLDAAELQGWRVMRIAVHPALQSQGLGSALLSQVRTEAQQKSLDFCAAAFAATPTLLHFWQQSTYVPLRMGERCDSVTAGWPVLVFQALSDRADIISQQAQQRFESRFLLRLAATPQAYDHRLILACLTGLRVPQSCSKDTLLRLQGFAYQQRGFEDSLPEIRQLLGCRTESANIIQTIAALPDVDQELLVARVLRLESPQQAACRCSLQGKRLQLQRLRQLVAQLLECCDAG</sequence>
<comment type="catalytic activity">
    <reaction evidence="9">
        <text>cytidine(34) in elongator tRNA(Met) + acetyl-CoA + ATP + H2O = N(4)-acetylcytidine(34) in elongator tRNA(Met) + ADP + phosphate + CoA + H(+)</text>
        <dbReference type="Rhea" id="RHEA:43788"/>
        <dbReference type="Rhea" id="RHEA-COMP:10693"/>
        <dbReference type="Rhea" id="RHEA-COMP:10694"/>
        <dbReference type="ChEBI" id="CHEBI:15377"/>
        <dbReference type="ChEBI" id="CHEBI:15378"/>
        <dbReference type="ChEBI" id="CHEBI:30616"/>
        <dbReference type="ChEBI" id="CHEBI:43474"/>
        <dbReference type="ChEBI" id="CHEBI:57287"/>
        <dbReference type="ChEBI" id="CHEBI:57288"/>
        <dbReference type="ChEBI" id="CHEBI:74900"/>
        <dbReference type="ChEBI" id="CHEBI:82748"/>
        <dbReference type="ChEBI" id="CHEBI:456216"/>
        <dbReference type="EC" id="2.3.1.193"/>
    </reaction>
</comment>
<feature type="binding site" evidence="9">
    <location>
        <begin position="486"/>
        <end position="488"/>
    </location>
    <ligand>
        <name>acetyl-CoA</name>
        <dbReference type="ChEBI" id="CHEBI:57288"/>
    </ligand>
</feature>
<dbReference type="GO" id="GO:0051392">
    <property type="term" value="F:tRNA cytidine N4-acetyltransferase activity"/>
    <property type="evidence" value="ECO:0007669"/>
    <property type="project" value="UniProtKB-UniRule"/>
</dbReference>
<keyword evidence="2 9" id="KW-0820">tRNA-binding</keyword>
<dbReference type="Gene3D" id="3.40.50.300">
    <property type="entry name" value="P-loop containing nucleotide triphosphate hydrolases"/>
    <property type="match status" value="1"/>
</dbReference>
<keyword evidence="3 9" id="KW-0808">Transferase</keyword>
<evidence type="ECO:0000256" key="5">
    <source>
        <dbReference type="ARBA" id="ARBA00022741"/>
    </source>
</evidence>
<evidence type="ECO:0000256" key="7">
    <source>
        <dbReference type="ARBA" id="ARBA00022884"/>
    </source>
</evidence>
<name>A0A5J6LCM1_9GAMM</name>
<dbReference type="GO" id="GO:0000049">
    <property type="term" value="F:tRNA binding"/>
    <property type="evidence" value="ECO:0007669"/>
    <property type="project" value="UniProtKB-UniRule"/>
</dbReference>
<dbReference type="GO" id="GO:0051391">
    <property type="term" value="P:tRNA acetylation"/>
    <property type="evidence" value="ECO:0007669"/>
    <property type="project" value="UniProtKB-UniRule"/>
</dbReference>
<dbReference type="InterPro" id="IPR016181">
    <property type="entry name" value="Acyl_CoA_acyltransferase"/>
</dbReference>
<accession>A0A5J6LCM1</accession>
<keyword evidence="7 9" id="KW-0694">RNA-binding</keyword>
<keyword evidence="8 9" id="KW-0012">Acyltransferase</keyword>
<dbReference type="InterPro" id="IPR027417">
    <property type="entry name" value="P-loop_NTPase"/>
</dbReference>
<dbReference type="PROSITE" id="PS51186">
    <property type="entry name" value="GNAT"/>
    <property type="match status" value="1"/>
</dbReference>
<dbReference type="InterPro" id="IPR000182">
    <property type="entry name" value="GNAT_dom"/>
</dbReference>
<dbReference type="Pfam" id="PF05127">
    <property type="entry name" value="NAT10_TcmA_helicase"/>
    <property type="match status" value="1"/>
</dbReference>
<dbReference type="SUPFAM" id="SSF52540">
    <property type="entry name" value="P-loop containing nucleoside triphosphate hydrolases"/>
    <property type="match status" value="1"/>
</dbReference>
<dbReference type="Gene3D" id="1.20.120.890">
    <property type="entry name" value="tRNA(Met) cytidine acetyltransferase, tail domain"/>
    <property type="match status" value="1"/>
</dbReference>
<dbReference type="HAMAP" id="MF_01886">
    <property type="entry name" value="tRNA_acetyltr_TmcA"/>
    <property type="match status" value="1"/>
</dbReference>
<dbReference type="Pfam" id="PF08351">
    <property type="entry name" value="TmcA_N"/>
    <property type="match status" value="1"/>
</dbReference>
<dbReference type="Gene3D" id="3.40.630.30">
    <property type="match status" value="1"/>
</dbReference>
<dbReference type="Gene3D" id="3.40.50.11040">
    <property type="match status" value="1"/>
</dbReference>
<keyword evidence="6 9" id="KW-0067">ATP-binding</keyword>
<dbReference type="SUPFAM" id="SSF55729">
    <property type="entry name" value="Acyl-CoA N-acyltransferases (Nat)"/>
    <property type="match status" value="1"/>
</dbReference>
<evidence type="ECO:0000259" key="10">
    <source>
        <dbReference type="PROSITE" id="PS51186"/>
    </source>
</evidence>
<keyword evidence="4 9" id="KW-0819">tRNA processing</keyword>
<comment type="similarity">
    <text evidence="9">Belongs to the TmcA family.</text>
</comment>
<evidence type="ECO:0000256" key="4">
    <source>
        <dbReference type="ARBA" id="ARBA00022694"/>
    </source>
</evidence>
<dbReference type="Proteomes" id="UP000325606">
    <property type="component" value="Chromosome"/>
</dbReference>
<evidence type="ECO:0000256" key="6">
    <source>
        <dbReference type="ARBA" id="ARBA00022840"/>
    </source>
</evidence>
<dbReference type="GO" id="GO:0005524">
    <property type="term" value="F:ATP binding"/>
    <property type="evidence" value="ECO:0007669"/>
    <property type="project" value="UniProtKB-UniRule"/>
</dbReference>
<dbReference type="PANTHER" id="PTHR10925:SF5">
    <property type="entry name" value="RNA CYTIDINE ACETYLTRANSFERASE"/>
    <property type="match status" value="1"/>
</dbReference>
<dbReference type="GO" id="GO:0005737">
    <property type="term" value="C:cytoplasm"/>
    <property type="evidence" value="ECO:0007669"/>
    <property type="project" value="UniProtKB-SubCell"/>
</dbReference>
<dbReference type="Pfam" id="PF13718">
    <property type="entry name" value="GNAT_acetyltr_2"/>
    <property type="match status" value="1"/>
</dbReference>
<evidence type="ECO:0000256" key="2">
    <source>
        <dbReference type="ARBA" id="ARBA00022555"/>
    </source>
</evidence>
<dbReference type="KEGG" id="nik:F5I99_07090"/>
<dbReference type="RefSeq" id="WP_151054474.1">
    <property type="nucleotide sequence ID" value="NZ_CP044222.1"/>
</dbReference>
<evidence type="ECO:0000313" key="12">
    <source>
        <dbReference type="Proteomes" id="UP000325606"/>
    </source>
</evidence>
<reference evidence="11 12" key="1">
    <citation type="submission" date="2019-09" db="EMBL/GenBank/DDBJ databases">
        <title>Nitrincola iocasae sp. nov., a bacterium isolated from the sediment collected at a cold seep field in South China Sea.</title>
        <authorList>
            <person name="Zhang H."/>
            <person name="Wang H."/>
            <person name="Li C."/>
        </authorList>
    </citation>
    <scope>NUCLEOTIDE SEQUENCE [LARGE SCALE GENOMIC DNA]</scope>
    <source>
        <strain evidence="11 12">KXZD1103</strain>
    </source>
</reference>
<organism evidence="11 12">
    <name type="scientific">Nitrincola iocasae</name>
    <dbReference type="NCBI Taxonomy" id="2614693"/>
    <lineage>
        <taxon>Bacteria</taxon>
        <taxon>Pseudomonadati</taxon>
        <taxon>Pseudomonadota</taxon>
        <taxon>Gammaproteobacteria</taxon>
        <taxon>Oceanospirillales</taxon>
        <taxon>Oceanospirillaceae</taxon>
        <taxon>Nitrincola</taxon>
    </lineage>
</organism>
<evidence type="ECO:0000313" key="11">
    <source>
        <dbReference type="EMBL" id="QEW06283.1"/>
    </source>
</evidence>
<dbReference type="EMBL" id="CP044222">
    <property type="protein sequence ID" value="QEW06283.1"/>
    <property type="molecule type" value="Genomic_DNA"/>
</dbReference>
<keyword evidence="5 9" id="KW-0547">Nucleotide-binding</keyword>
<dbReference type="PANTHER" id="PTHR10925">
    <property type="entry name" value="N-ACETYLTRANSFERASE 10"/>
    <property type="match status" value="1"/>
</dbReference>
<evidence type="ECO:0000256" key="3">
    <source>
        <dbReference type="ARBA" id="ARBA00022679"/>
    </source>
</evidence>
<dbReference type="InterPro" id="IPR024914">
    <property type="entry name" value="tRNA_acetyltr_TmcA"/>
</dbReference>
<dbReference type="EC" id="2.3.1.193" evidence="9"/>
<keyword evidence="1 9" id="KW-0963">Cytoplasm</keyword>
<dbReference type="InterPro" id="IPR032672">
    <property type="entry name" value="TmcA/NAT10/Kre33"/>
</dbReference>
<comment type="subcellular location">
    <subcellularLocation>
        <location evidence="9">Cytoplasm</location>
    </subcellularLocation>
</comment>
<keyword evidence="12" id="KW-1185">Reference proteome</keyword>
<dbReference type="InterPro" id="IPR038321">
    <property type="entry name" value="TmcA_C_sf"/>
</dbReference>
<proteinExistence type="inferred from homology"/>
<dbReference type="GO" id="GO:0002101">
    <property type="term" value="P:tRNA wobble cytosine modification"/>
    <property type="evidence" value="ECO:0007669"/>
    <property type="project" value="UniProtKB-UniRule"/>
</dbReference>
<comment type="caution">
    <text evidence="9">Lacks conserved residue(s) required for the propagation of feature annotation.</text>
</comment>
<comment type="function">
    <text evidence="9">Catalyzes the formation of N(4)-acetylcytidine (ac(4)C) at the wobble position of tRNA(Met), by using acetyl-CoA as an acetyl donor and ATP (or GTP).</text>
</comment>
<evidence type="ECO:0000256" key="8">
    <source>
        <dbReference type="ARBA" id="ARBA00023315"/>
    </source>
</evidence>
<dbReference type="InterPro" id="IPR007807">
    <property type="entry name" value="TcmA/NAT10_helicase"/>
</dbReference>
<feature type="binding site" evidence="9">
    <location>
        <position position="173"/>
    </location>
    <ligand>
        <name>ATP</name>
        <dbReference type="ChEBI" id="CHEBI:30616"/>
    </ligand>
</feature>
<feature type="domain" description="N-acetyltransferase" evidence="10">
    <location>
        <begin position="374"/>
        <end position="567"/>
    </location>
</feature>
<dbReference type="GO" id="GO:1904812">
    <property type="term" value="P:rRNA acetylation involved in maturation of SSU-rRNA"/>
    <property type="evidence" value="ECO:0007669"/>
    <property type="project" value="TreeGrafter"/>
</dbReference>
<dbReference type="InterPro" id="IPR013562">
    <property type="entry name" value="TmcA/NAT10_N"/>
</dbReference>
<dbReference type="AlphaFoldDB" id="A0A5J6LCM1"/>